<dbReference type="CDD" id="cd02247">
    <property type="entry name" value="cupin_pirin_C"/>
    <property type="match status" value="1"/>
</dbReference>
<comment type="similarity">
    <text evidence="1 2">Belongs to the pirin family.</text>
</comment>
<feature type="domain" description="Pirin C-terminal" evidence="5">
    <location>
        <begin position="215"/>
        <end position="317"/>
    </location>
</feature>
<dbReference type="EMBL" id="CP071091">
    <property type="protein sequence ID" value="QSQ15405.1"/>
    <property type="molecule type" value="Genomic_DNA"/>
</dbReference>
<evidence type="ECO:0000256" key="2">
    <source>
        <dbReference type="RuleBase" id="RU003457"/>
    </source>
</evidence>
<sequence length="347" mass="38432">MSQQQVSEQPVVMGLGPLKGMPWPTPDPFLFCVHHDDRYPEGTEKMGPAPSLLTGRQIGQDFDGRDGWNMYHGSVVPGFPQHPHRGFETVTIVRKGLLDHSDSLGAAARFGGGDVQWLTAGGGVLHSEMFPLLQPDKPNPVELFQIWLNLPSVDKLVTPHFSMLWDHNIPRHVAKDDAGRTTEVTIVAGSLGDAKAPPPPPKSWASRADTDVAIWTLKLSPGARWTLPAAARGSNRFLYFFKGSSLKVGGRVIPASHVLQLRPEVDAVLENGPDETELLMLQGRPIKEPVAQHGPFVMNTRQELQQAFNDYQRTQFGGWPWKSDDPVHPREEGRFARHADGRLERPT</sequence>
<dbReference type="SUPFAM" id="SSF51182">
    <property type="entry name" value="RmlC-like cupins"/>
    <property type="match status" value="1"/>
</dbReference>
<evidence type="ECO:0000259" key="5">
    <source>
        <dbReference type="Pfam" id="PF05726"/>
    </source>
</evidence>
<dbReference type="Pfam" id="PF05726">
    <property type="entry name" value="Pirin_C"/>
    <property type="match status" value="1"/>
</dbReference>
<evidence type="ECO:0000313" key="6">
    <source>
        <dbReference type="EMBL" id="QSQ15405.1"/>
    </source>
</evidence>
<accession>A0ABX7N9F0</accession>
<dbReference type="Pfam" id="PF02678">
    <property type="entry name" value="Pirin"/>
    <property type="match status" value="1"/>
</dbReference>
<evidence type="ECO:0000313" key="7">
    <source>
        <dbReference type="Proteomes" id="UP000663090"/>
    </source>
</evidence>
<dbReference type="InterPro" id="IPR011051">
    <property type="entry name" value="RmlC_Cupin_sf"/>
</dbReference>
<dbReference type="Gene3D" id="2.60.120.10">
    <property type="entry name" value="Jelly Rolls"/>
    <property type="match status" value="2"/>
</dbReference>
<evidence type="ECO:0000259" key="4">
    <source>
        <dbReference type="Pfam" id="PF02678"/>
    </source>
</evidence>
<evidence type="ECO:0000256" key="3">
    <source>
        <dbReference type="SAM" id="MobiDB-lite"/>
    </source>
</evidence>
<dbReference type="PANTHER" id="PTHR13903:SF8">
    <property type="entry name" value="PIRIN"/>
    <property type="match status" value="1"/>
</dbReference>
<feature type="region of interest" description="Disordered" evidence="3">
    <location>
        <begin position="319"/>
        <end position="347"/>
    </location>
</feature>
<dbReference type="InterPro" id="IPR003829">
    <property type="entry name" value="Pirin_N_dom"/>
</dbReference>
<dbReference type="Proteomes" id="UP000663090">
    <property type="component" value="Chromosome"/>
</dbReference>
<reference evidence="6 7" key="1">
    <citation type="submission" date="2021-02" db="EMBL/GenBank/DDBJ databases">
        <title>De Novo genome assembly of isolated myxobacteria.</title>
        <authorList>
            <person name="Stevens D.C."/>
        </authorList>
    </citation>
    <scope>NUCLEOTIDE SEQUENCE [LARGE SCALE GENOMIC DNA]</scope>
    <source>
        <strain evidence="6 7">SCHIC003</strain>
    </source>
</reference>
<evidence type="ECO:0000256" key="1">
    <source>
        <dbReference type="ARBA" id="ARBA00008416"/>
    </source>
</evidence>
<dbReference type="InterPro" id="IPR014710">
    <property type="entry name" value="RmlC-like_jellyroll"/>
</dbReference>
<dbReference type="InterPro" id="IPR008778">
    <property type="entry name" value="Pirin_C_dom"/>
</dbReference>
<dbReference type="InterPro" id="IPR012093">
    <property type="entry name" value="Pirin"/>
</dbReference>
<protein>
    <submittedName>
        <fullName evidence="6">Pirin family protein</fullName>
    </submittedName>
</protein>
<feature type="domain" description="Pirin N-terminal" evidence="4">
    <location>
        <begin position="70"/>
        <end position="148"/>
    </location>
</feature>
<proteinExistence type="inferred from homology"/>
<keyword evidence="7" id="KW-1185">Reference proteome</keyword>
<dbReference type="PANTHER" id="PTHR13903">
    <property type="entry name" value="PIRIN-RELATED"/>
    <property type="match status" value="1"/>
</dbReference>
<gene>
    <name evidence="6" type="ORF">JY572_04820</name>
</gene>
<dbReference type="RefSeq" id="WP_206717115.1">
    <property type="nucleotide sequence ID" value="NZ_CP071091.1"/>
</dbReference>
<feature type="compositionally biased region" description="Basic and acidic residues" evidence="3">
    <location>
        <begin position="322"/>
        <end position="347"/>
    </location>
</feature>
<organism evidence="6 7">
    <name type="scientific">Myxococcus landrumensis</name>
    <dbReference type="NCBI Taxonomy" id="2813577"/>
    <lineage>
        <taxon>Bacteria</taxon>
        <taxon>Pseudomonadati</taxon>
        <taxon>Myxococcota</taxon>
        <taxon>Myxococcia</taxon>
        <taxon>Myxococcales</taxon>
        <taxon>Cystobacterineae</taxon>
        <taxon>Myxococcaceae</taxon>
        <taxon>Myxococcus</taxon>
    </lineage>
</organism>
<name>A0ABX7N9F0_9BACT</name>